<comment type="caution">
    <text evidence="2">The sequence shown here is derived from an EMBL/GenBank/DDBJ whole genome shotgun (WGS) entry which is preliminary data.</text>
</comment>
<name>A0A4Y2NWS7_ARAVE</name>
<protein>
    <recommendedName>
        <fullName evidence="4">Secreted protein</fullName>
    </recommendedName>
</protein>
<feature type="chain" id="PRO_5021464655" description="Secreted protein" evidence="1">
    <location>
        <begin position="25"/>
        <end position="87"/>
    </location>
</feature>
<dbReference type="AlphaFoldDB" id="A0A4Y2NWS7"/>
<keyword evidence="1" id="KW-0732">Signal</keyword>
<accession>A0A4Y2NWS7</accession>
<organism evidence="2 3">
    <name type="scientific">Araneus ventricosus</name>
    <name type="common">Orbweaver spider</name>
    <name type="synonym">Epeira ventricosa</name>
    <dbReference type="NCBI Taxonomy" id="182803"/>
    <lineage>
        <taxon>Eukaryota</taxon>
        <taxon>Metazoa</taxon>
        <taxon>Ecdysozoa</taxon>
        <taxon>Arthropoda</taxon>
        <taxon>Chelicerata</taxon>
        <taxon>Arachnida</taxon>
        <taxon>Araneae</taxon>
        <taxon>Araneomorphae</taxon>
        <taxon>Entelegynae</taxon>
        <taxon>Araneoidea</taxon>
        <taxon>Araneidae</taxon>
        <taxon>Araneus</taxon>
    </lineage>
</organism>
<keyword evidence="3" id="KW-1185">Reference proteome</keyword>
<evidence type="ECO:0008006" key="4">
    <source>
        <dbReference type="Google" id="ProtNLM"/>
    </source>
</evidence>
<proteinExistence type="predicted"/>
<gene>
    <name evidence="2" type="ORF">AVEN_116818_1</name>
</gene>
<evidence type="ECO:0000313" key="3">
    <source>
        <dbReference type="Proteomes" id="UP000499080"/>
    </source>
</evidence>
<dbReference type="EMBL" id="BGPR01009923">
    <property type="protein sequence ID" value="GBN43149.1"/>
    <property type="molecule type" value="Genomic_DNA"/>
</dbReference>
<sequence length="87" mass="9777">MEAVMVFCVRPQCLCLLLLGPVLQFYPDAKAGRNSLPDNVSIYHIAGRLIYGVRSRRISKRSIVPVRGYNNGDAVHRKRGSRLMDCS</sequence>
<feature type="signal peptide" evidence="1">
    <location>
        <begin position="1"/>
        <end position="24"/>
    </location>
</feature>
<reference evidence="2 3" key="1">
    <citation type="journal article" date="2019" name="Sci. Rep.">
        <title>Orb-weaving spider Araneus ventricosus genome elucidates the spidroin gene catalogue.</title>
        <authorList>
            <person name="Kono N."/>
            <person name="Nakamura H."/>
            <person name="Ohtoshi R."/>
            <person name="Moran D.A.P."/>
            <person name="Shinohara A."/>
            <person name="Yoshida Y."/>
            <person name="Fujiwara M."/>
            <person name="Mori M."/>
            <person name="Tomita M."/>
            <person name="Arakawa K."/>
        </authorList>
    </citation>
    <scope>NUCLEOTIDE SEQUENCE [LARGE SCALE GENOMIC DNA]</scope>
</reference>
<dbReference type="Proteomes" id="UP000499080">
    <property type="component" value="Unassembled WGS sequence"/>
</dbReference>
<evidence type="ECO:0000256" key="1">
    <source>
        <dbReference type="SAM" id="SignalP"/>
    </source>
</evidence>
<evidence type="ECO:0000313" key="2">
    <source>
        <dbReference type="EMBL" id="GBN43149.1"/>
    </source>
</evidence>